<dbReference type="EMBL" id="CP003607">
    <property type="protein sequence ID" value="AFY81815.1"/>
    <property type="molecule type" value="Genomic_DNA"/>
</dbReference>
<organism evidence="1 2">
    <name type="scientific">Oscillatoria acuminata PCC 6304</name>
    <dbReference type="NCBI Taxonomy" id="56110"/>
    <lineage>
        <taxon>Bacteria</taxon>
        <taxon>Bacillati</taxon>
        <taxon>Cyanobacteriota</taxon>
        <taxon>Cyanophyceae</taxon>
        <taxon>Oscillatoriophycideae</taxon>
        <taxon>Oscillatoriales</taxon>
        <taxon>Oscillatoriaceae</taxon>
        <taxon>Oscillatoria</taxon>
    </lineage>
</organism>
<accession>K9TH14</accession>
<dbReference type="KEGG" id="oac:Oscil6304_2153"/>
<name>K9TH14_9CYAN</name>
<dbReference type="InParanoid" id="K9TH14"/>
<dbReference type="Proteomes" id="UP000010367">
    <property type="component" value="Chromosome"/>
</dbReference>
<dbReference type="AlphaFoldDB" id="K9TH14"/>
<proteinExistence type="predicted"/>
<evidence type="ECO:0000313" key="2">
    <source>
        <dbReference type="Proteomes" id="UP000010367"/>
    </source>
</evidence>
<keyword evidence="2" id="KW-1185">Reference proteome</keyword>
<gene>
    <name evidence="1" type="ORF">Oscil6304_2153</name>
</gene>
<sequence>MIFMSISLINVAHYYKQLPHQNQALTILQEKIEATHPEWLSDDSAFVRTWRNQTNSPSFSPEVEIISDRKQLRGEWGGNTYTIDVDELNVLVLDTYDKETGNLVDRDESGDLFAEVVVNPLTGHIVVGVVLDYFAAVTTSGIFVLDPQPGGYAIYRVQVPGPRPFPNEFSTYGLGDIMSLSFVEENLLVQYGDAASNTSIMTFQPGNTPAMEYVNCVDVVVREGPGLCSRVGQ</sequence>
<reference evidence="1 2" key="1">
    <citation type="submission" date="2012-06" db="EMBL/GenBank/DDBJ databases">
        <title>Finished chromosome of genome of Oscillatoria acuminata PCC 6304.</title>
        <authorList>
            <consortium name="US DOE Joint Genome Institute"/>
            <person name="Gugger M."/>
            <person name="Coursin T."/>
            <person name="Rippka R."/>
            <person name="Tandeau De Marsac N."/>
            <person name="Huntemann M."/>
            <person name="Wei C.-L."/>
            <person name="Han J."/>
            <person name="Detter J.C."/>
            <person name="Han C."/>
            <person name="Tapia R."/>
            <person name="Davenport K."/>
            <person name="Daligault H."/>
            <person name="Erkkila T."/>
            <person name="Gu W."/>
            <person name="Munk A.C.C."/>
            <person name="Teshima H."/>
            <person name="Xu Y."/>
            <person name="Chain P."/>
            <person name="Chen A."/>
            <person name="Krypides N."/>
            <person name="Mavromatis K."/>
            <person name="Markowitz V."/>
            <person name="Szeto E."/>
            <person name="Ivanova N."/>
            <person name="Mikhailova N."/>
            <person name="Ovchinnikova G."/>
            <person name="Pagani I."/>
            <person name="Pati A."/>
            <person name="Goodwin L."/>
            <person name="Peters L."/>
            <person name="Pitluck S."/>
            <person name="Woyke T."/>
            <person name="Kerfeld C."/>
        </authorList>
    </citation>
    <scope>NUCLEOTIDE SEQUENCE [LARGE SCALE GENOMIC DNA]</scope>
    <source>
        <strain evidence="1 2">PCC 6304</strain>
    </source>
</reference>
<evidence type="ECO:0000313" key="1">
    <source>
        <dbReference type="EMBL" id="AFY81815.1"/>
    </source>
</evidence>
<protein>
    <submittedName>
        <fullName evidence="1">Uncharacterized protein</fullName>
    </submittedName>
</protein>
<dbReference type="HOGENOM" id="CLU_1188988_0_0_3"/>